<name>A0A0M2HHI8_9MICO</name>
<comment type="caution">
    <text evidence="2">The sequence shown here is derived from an EMBL/GenBank/DDBJ whole genome shotgun (WGS) entry which is preliminary data.</text>
</comment>
<dbReference type="EMBL" id="JYJB01000010">
    <property type="protein sequence ID" value="KJL46154.1"/>
    <property type="molecule type" value="Genomic_DNA"/>
</dbReference>
<evidence type="ECO:0000256" key="1">
    <source>
        <dbReference type="SAM" id="SignalP"/>
    </source>
</evidence>
<keyword evidence="3" id="KW-1185">Reference proteome</keyword>
<proteinExistence type="predicted"/>
<sequence>MTAVAAVALLTLTACGSAPGSSAPTSVALTTAPAPEGRVIATGTVIDGPEGAELCLGAIAESYPPQCQGVPLDGWSWQGVDGSETSGDTTWGAYAVYGLFDGERLEVTDPPIMLALYDPVSPEDPTGGREGATTEAELTRIQDELASRLHAEATSIWTERGYVWVGVPWDDGTLQDAVDSAYGEDVVIVTSMLRAAD</sequence>
<dbReference type="Proteomes" id="UP000033900">
    <property type="component" value="Unassembled WGS sequence"/>
</dbReference>
<dbReference type="PATRIC" id="fig|273678.4.peg.2780"/>
<dbReference type="AlphaFoldDB" id="A0A0M2HHI8"/>
<organism evidence="2 3">
    <name type="scientific">Microbacterium hydrocarbonoxydans</name>
    <dbReference type="NCBI Taxonomy" id="273678"/>
    <lineage>
        <taxon>Bacteria</taxon>
        <taxon>Bacillati</taxon>
        <taxon>Actinomycetota</taxon>
        <taxon>Actinomycetes</taxon>
        <taxon>Micrococcales</taxon>
        <taxon>Microbacteriaceae</taxon>
        <taxon>Microbacterium</taxon>
    </lineage>
</organism>
<reference evidence="2 3" key="1">
    <citation type="submission" date="2015-02" db="EMBL/GenBank/DDBJ databases">
        <title>Draft genome sequences of ten Microbacterium spp. with emphasis on heavy metal contaminated environments.</title>
        <authorList>
            <person name="Corretto E."/>
        </authorList>
    </citation>
    <scope>NUCLEOTIDE SEQUENCE [LARGE SCALE GENOMIC DNA]</scope>
    <source>
        <strain evidence="2 3">SA35</strain>
    </source>
</reference>
<evidence type="ECO:0000313" key="2">
    <source>
        <dbReference type="EMBL" id="KJL46154.1"/>
    </source>
</evidence>
<feature type="chain" id="PRO_5005633514" evidence="1">
    <location>
        <begin position="24"/>
        <end position="197"/>
    </location>
</feature>
<accession>A0A0M2HHI8</accession>
<evidence type="ECO:0000313" key="3">
    <source>
        <dbReference type="Proteomes" id="UP000033900"/>
    </source>
</evidence>
<feature type="signal peptide" evidence="1">
    <location>
        <begin position="1"/>
        <end position="23"/>
    </location>
</feature>
<protein>
    <submittedName>
        <fullName evidence="2">Uncharacterized protein</fullName>
    </submittedName>
</protein>
<keyword evidence="1" id="KW-0732">Signal</keyword>
<gene>
    <name evidence="2" type="ORF">RS84_02777</name>
</gene>